<name>A0AAU9MYS2_9ASTR</name>
<keyword evidence="3" id="KW-1185">Reference proteome</keyword>
<feature type="region of interest" description="Disordered" evidence="1">
    <location>
        <begin position="34"/>
        <end position="60"/>
    </location>
</feature>
<proteinExistence type="predicted"/>
<reference evidence="2 3" key="1">
    <citation type="submission" date="2022-01" db="EMBL/GenBank/DDBJ databases">
        <authorList>
            <person name="Xiong W."/>
            <person name="Schranz E."/>
        </authorList>
    </citation>
    <scope>NUCLEOTIDE SEQUENCE [LARGE SCALE GENOMIC DNA]</scope>
</reference>
<evidence type="ECO:0000313" key="3">
    <source>
        <dbReference type="Proteomes" id="UP001157418"/>
    </source>
</evidence>
<feature type="region of interest" description="Disordered" evidence="1">
    <location>
        <begin position="76"/>
        <end position="114"/>
    </location>
</feature>
<feature type="compositionally biased region" description="Pro residues" evidence="1">
    <location>
        <begin position="249"/>
        <end position="274"/>
    </location>
</feature>
<dbReference type="Proteomes" id="UP001157418">
    <property type="component" value="Unassembled WGS sequence"/>
</dbReference>
<protein>
    <submittedName>
        <fullName evidence="2">Uncharacterized protein</fullName>
    </submittedName>
</protein>
<accession>A0AAU9MYS2</accession>
<dbReference type="EMBL" id="CAKMRJ010002223">
    <property type="protein sequence ID" value="CAH1425773.1"/>
    <property type="molecule type" value="Genomic_DNA"/>
</dbReference>
<feature type="compositionally biased region" description="Basic and acidic residues" evidence="1">
    <location>
        <begin position="34"/>
        <end position="46"/>
    </location>
</feature>
<dbReference type="AlphaFoldDB" id="A0AAU9MYS2"/>
<evidence type="ECO:0000313" key="2">
    <source>
        <dbReference type="EMBL" id="CAH1425773.1"/>
    </source>
</evidence>
<gene>
    <name evidence="2" type="ORF">LVIROSA_LOCUS12892</name>
</gene>
<sequence>MEQTTTLQRKALCELMEKKEKERKELKVVERKVYEEKQSAEEEITRTKLSSRDYTSGNDSDEYVLESIGVMTQIFLKPQPPSNTTTSQNPPTEPTTSSSNSTNQPFKEHKSTTRSLYSSANLKILEAKVDLILDHLAKPHSAPIPPVAPSITFEDHGQKNGAFLNTVDINTGVDALSKNFIESFLNVFSKIDEMKSRFVNEVVSSFTKGGEETNNSPKDDDEKKIPEGAIIQNLYDDENSSKKHHTPLMSPPKNPSPPKSHPKSSPPKSPPKAPTLPIDLGNQKLLKNLF</sequence>
<evidence type="ECO:0000256" key="1">
    <source>
        <dbReference type="SAM" id="MobiDB-lite"/>
    </source>
</evidence>
<comment type="caution">
    <text evidence="2">The sequence shown here is derived from an EMBL/GenBank/DDBJ whole genome shotgun (WGS) entry which is preliminary data.</text>
</comment>
<feature type="region of interest" description="Disordered" evidence="1">
    <location>
        <begin position="230"/>
        <end position="290"/>
    </location>
</feature>
<organism evidence="2 3">
    <name type="scientific">Lactuca virosa</name>
    <dbReference type="NCBI Taxonomy" id="75947"/>
    <lineage>
        <taxon>Eukaryota</taxon>
        <taxon>Viridiplantae</taxon>
        <taxon>Streptophyta</taxon>
        <taxon>Embryophyta</taxon>
        <taxon>Tracheophyta</taxon>
        <taxon>Spermatophyta</taxon>
        <taxon>Magnoliopsida</taxon>
        <taxon>eudicotyledons</taxon>
        <taxon>Gunneridae</taxon>
        <taxon>Pentapetalae</taxon>
        <taxon>asterids</taxon>
        <taxon>campanulids</taxon>
        <taxon>Asterales</taxon>
        <taxon>Asteraceae</taxon>
        <taxon>Cichorioideae</taxon>
        <taxon>Cichorieae</taxon>
        <taxon>Lactucinae</taxon>
        <taxon>Lactuca</taxon>
    </lineage>
</organism>
<feature type="compositionally biased region" description="Low complexity" evidence="1">
    <location>
        <begin position="82"/>
        <end position="105"/>
    </location>
</feature>